<protein>
    <submittedName>
        <fullName evidence="1">Uncharacterized protein</fullName>
    </submittedName>
</protein>
<comment type="caution">
    <text evidence="1">The sequence shown here is derived from an EMBL/GenBank/DDBJ whole genome shotgun (WGS) entry which is preliminary data.</text>
</comment>
<evidence type="ECO:0000313" key="2">
    <source>
        <dbReference type="Proteomes" id="UP000805841"/>
    </source>
</evidence>
<name>A0ABR7Z6K5_9PSED</name>
<proteinExistence type="predicted"/>
<dbReference type="Proteomes" id="UP000805841">
    <property type="component" value="Unassembled WGS sequence"/>
</dbReference>
<accession>A0ABR7Z6K5</accession>
<gene>
    <name evidence="1" type="ORF">HAQ05_21020</name>
</gene>
<keyword evidence="2" id="KW-1185">Reference proteome</keyword>
<dbReference type="RefSeq" id="WP_190424155.1">
    <property type="nucleotide sequence ID" value="NZ_JAAOCA010000030.1"/>
</dbReference>
<sequence length="159" mass="18136">MKIFDRIRRRVPATPRYPEAERIAASLRDHPGDWAWAHKGYTITHVPSGFKLWVANGQGHLAECTEGKDINFSKPEQAIIWPAVEGWLARSKVGFSGRPAKPRITRFEGCYFCESAQHPWRGFGHTPENAYWSWLAAISVQARKRLPKDLVLTVWSAKP</sequence>
<reference evidence="1 2" key="1">
    <citation type="journal article" date="2020" name="Insects">
        <title>Bacteria Belonging to Pseudomonas typographi sp. nov. from the Bark Beetle Ips typographus Have Genomic Potential to Aid in the Host Ecology.</title>
        <authorList>
            <person name="Peral-Aranega E."/>
            <person name="Saati-Santamaria Z."/>
            <person name="Kolarik M."/>
            <person name="Rivas R."/>
            <person name="Garcia-Fraile P."/>
        </authorList>
    </citation>
    <scope>NUCLEOTIDE SEQUENCE [LARGE SCALE GENOMIC DNA]</scope>
    <source>
        <strain evidence="1 2">CA3A</strain>
    </source>
</reference>
<dbReference type="EMBL" id="JAAOCA010000030">
    <property type="protein sequence ID" value="MBD1601165.1"/>
    <property type="molecule type" value="Genomic_DNA"/>
</dbReference>
<organism evidence="1 2">
    <name type="scientific">Pseudomonas typographi</name>
    <dbReference type="NCBI Taxonomy" id="2715964"/>
    <lineage>
        <taxon>Bacteria</taxon>
        <taxon>Pseudomonadati</taxon>
        <taxon>Pseudomonadota</taxon>
        <taxon>Gammaproteobacteria</taxon>
        <taxon>Pseudomonadales</taxon>
        <taxon>Pseudomonadaceae</taxon>
        <taxon>Pseudomonas</taxon>
    </lineage>
</organism>
<evidence type="ECO:0000313" key="1">
    <source>
        <dbReference type="EMBL" id="MBD1601165.1"/>
    </source>
</evidence>